<name>A0ABR1FEZ4_9ASCO</name>
<dbReference type="Pfam" id="PF05238">
    <property type="entry name" value="CENP-N"/>
    <property type="match status" value="1"/>
</dbReference>
<dbReference type="InterPro" id="IPR007902">
    <property type="entry name" value="Chl4/mis15/CENP-N"/>
</dbReference>
<keyword evidence="3" id="KW-1185">Reference proteome</keyword>
<evidence type="ECO:0000256" key="1">
    <source>
        <dbReference type="SAM" id="Coils"/>
    </source>
</evidence>
<dbReference type="Gene3D" id="3.10.20.720">
    <property type="match status" value="1"/>
</dbReference>
<proteinExistence type="predicted"/>
<accession>A0ABR1FEZ4</accession>
<dbReference type="Proteomes" id="UP001498771">
    <property type="component" value="Unassembled WGS sequence"/>
</dbReference>
<dbReference type="EMBL" id="JBBJBU010000001">
    <property type="protein sequence ID" value="KAK7208429.1"/>
    <property type="molecule type" value="Genomic_DNA"/>
</dbReference>
<keyword evidence="1" id="KW-0175">Coiled coil</keyword>
<protein>
    <submittedName>
        <fullName evidence="2">Centromere protein Chl4/mis15/CENP-N</fullName>
    </submittedName>
</protein>
<comment type="caution">
    <text evidence="2">The sequence shown here is derived from an EMBL/GenBank/DDBJ whole genome shotgun (WGS) entry which is preliminary data.</text>
</comment>
<reference evidence="2 3" key="1">
    <citation type="submission" date="2024-03" db="EMBL/GenBank/DDBJ databases">
        <title>Genome-scale model development and genomic sequencing of the oleaginous clade Lipomyces.</title>
        <authorList>
            <consortium name="Lawrence Berkeley National Laboratory"/>
            <person name="Czajka J.J."/>
            <person name="Han Y."/>
            <person name="Kim J."/>
            <person name="Mondo S.J."/>
            <person name="Hofstad B.A."/>
            <person name="Robles A."/>
            <person name="Haridas S."/>
            <person name="Riley R."/>
            <person name="LaButti K."/>
            <person name="Pangilinan J."/>
            <person name="Andreopoulos W."/>
            <person name="Lipzen A."/>
            <person name="Yan J."/>
            <person name="Wang M."/>
            <person name="Ng V."/>
            <person name="Grigoriev I.V."/>
            <person name="Spatafora J.W."/>
            <person name="Magnuson J.K."/>
            <person name="Baker S.E."/>
            <person name="Pomraning K.R."/>
        </authorList>
    </citation>
    <scope>NUCLEOTIDE SEQUENCE [LARGE SCALE GENOMIC DNA]</scope>
    <source>
        <strain evidence="2 3">Phaff 52-87</strain>
    </source>
</reference>
<gene>
    <name evidence="2" type="ORF">BZA70DRAFT_265704</name>
</gene>
<organism evidence="2 3">
    <name type="scientific">Myxozyma melibiosi</name>
    <dbReference type="NCBI Taxonomy" id="54550"/>
    <lineage>
        <taxon>Eukaryota</taxon>
        <taxon>Fungi</taxon>
        <taxon>Dikarya</taxon>
        <taxon>Ascomycota</taxon>
        <taxon>Saccharomycotina</taxon>
        <taxon>Lipomycetes</taxon>
        <taxon>Lipomycetales</taxon>
        <taxon>Lipomycetaceae</taxon>
        <taxon>Myxozyma</taxon>
    </lineage>
</organism>
<dbReference type="RefSeq" id="XP_064771462.1">
    <property type="nucleotide sequence ID" value="XM_064910980.1"/>
</dbReference>
<evidence type="ECO:0000313" key="3">
    <source>
        <dbReference type="Proteomes" id="UP001498771"/>
    </source>
</evidence>
<feature type="coiled-coil region" evidence="1">
    <location>
        <begin position="297"/>
        <end position="324"/>
    </location>
</feature>
<dbReference type="GeneID" id="90036492"/>
<sequence>MSSAKAMQDDSVLLPQGSHTMMLRRLARDTLVWLAVKWLDDVPLCIPHSALIGDEGEADDSTPQIIGDIRDLYISFQDRNVPRKTVVERMIYVDWVRGFNMQQAADIEFQHIFEKQNALKWTASRVSIVSPNSGVEDSSKNERLPAFHVPAFMRTLKKSLQALIGNHLHIAQHPSLSLIILRISLHDRNFTRSGLPAPRRVVFVAFPTAPLHLFHTPFISPYYKILKQCIEASLSFPGLQVRLLPTSLTAKSLATLVHLRTTSRSSTALGGWSVYANDAVDHSPLASAEEILQKKIDETVKEDIEEIDEEAKRERKRLKTIDARFGVTAPLPLDEEEDGDLADEQQLQELVLEDSLALTHVEFRLEDDHVDSQFDEAFTTKTRVLIEGTHVFEGMRRLARKGLVDEQRMPAWVTGELGVSVGVIVNGVYVAPSIADS</sequence>
<evidence type="ECO:0000313" key="2">
    <source>
        <dbReference type="EMBL" id="KAK7208429.1"/>
    </source>
</evidence>